<dbReference type="Gene3D" id="3.30.70.360">
    <property type="match status" value="1"/>
</dbReference>
<gene>
    <name evidence="4" type="ORF">IAC43_02240</name>
</gene>
<organism evidence="4 5">
    <name type="scientific">Candidatus Faecivivens stercoripullorum</name>
    <dbReference type="NCBI Taxonomy" id="2840805"/>
    <lineage>
        <taxon>Bacteria</taxon>
        <taxon>Bacillati</taxon>
        <taxon>Bacillota</taxon>
        <taxon>Clostridia</taxon>
        <taxon>Eubacteriales</taxon>
        <taxon>Oscillospiraceae</taxon>
        <taxon>Oscillospiraceae incertae sedis</taxon>
        <taxon>Candidatus Faecivivens</taxon>
    </lineage>
</organism>
<keyword evidence="1" id="KW-0479">Metal-binding</keyword>
<dbReference type="Pfam" id="PF07687">
    <property type="entry name" value="M20_dimer"/>
    <property type="match status" value="1"/>
</dbReference>
<proteinExistence type="predicted"/>
<evidence type="ECO:0000259" key="3">
    <source>
        <dbReference type="Pfam" id="PF07687"/>
    </source>
</evidence>
<dbReference type="PANTHER" id="PTHR43808">
    <property type="entry name" value="ACETYLORNITHINE DEACETYLASE"/>
    <property type="match status" value="1"/>
</dbReference>
<reference evidence="4" key="1">
    <citation type="submission" date="2020-10" db="EMBL/GenBank/DDBJ databases">
        <authorList>
            <person name="Gilroy R."/>
        </authorList>
    </citation>
    <scope>NUCLEOTIDE SEQUENCE</scope>
    <source>
        <strain evidence="4">ChiBcec7-5410</strain>
    </source>
</reference>
<dbReference type="Pfam" id="PF01546">
    <property type="entry name" value="Peptidase_M20"/>
    <property type="match status" value="1"/>
</dbReference>
<dbReference type="PANTHER" id="PTHR43808:SF17">
    <property type="entry name" value="PEPTIDASE M20"/>
    <property type="match status" value="1"/>
</dbReference>
<dbReference type="InterPro" id="IPR036264">
    <property type="entry name" value="Bact_exopeptidase_dim_dom"/>
</dbReference>
<feature type="domain" description="Peptidase M20 dimerisation" evidence="3">
    <location>
        <begin position="181"/>
        <end position="271"/>
    </location>
</feature>
<evidence type="ECO:0000256" key="1">
    <source>
        <dbReference type="ARBA" id="ARBA00022723"/>
    </source>
</evidence>
<dbReference type="GO" id="GO:0046872">
    <property type="term" value="F:metal ion binding"/>
    <property type="evidence" value="ECO:0007669"/>
    <property type="project" value="UniProtKB-KW"/>
</dbReference>
<protein>
    <submittedName>
        <fullName evidence="4">M20/M25/M40 family metallo-hydrolase</fullName>
    </submittedName>
</protein>
<dbReference type="GO" id="GO:0016787">
    <property type="term" value="F:hydrolase activity"/>
    <property type="evidence" value="ECO:0007669"/>
    <property type="project" value="UniProtKB-KW"/>
</dbReference>
<reference evidence="4" key="2">
    <citation type="journal article" date="2021" name="PeerJ">
        <title>Extensive microbial diversity within the chicken gut microbiome revealed by metagenomics and culture.</title>
        <authorList>
            <person name="Gilroy R."/>
            <person name="Ravi A."/>
            <person name="Getino M."/>
            <person name="Pursley I."/>
            <person name="Horton D.L."/>
            <person name="Alikhan N.F."/>
            <person name="Baker D."/>
            <person name="Gharbi K."/>
            <person name="Hall N."/>
            <person name="Watson M."/>
            <person name="Adriaenssens E.M."/>
            <person name="Foster-Nyarko E."/>
            <person name="Jarju S."/>
            <person name="Secka A."/>
            <person name="Antonio M."/>
            <person name="Oren A."/>
            <person name="Chaudhuri R.R."/>
            <person name="La Ragione R."/>
            <person name="Hildebrand F."/>
            <person name="Pallen M.J."/>
        </authorList>
    </citation>
    <scope>NUCLEOTIDE SEQUENCE</scope>
    <source>
        <strain evidence="4">ChiBcec7-5410</strain>
    </source>
</reference>
<dbReference type="InterPro" id="IPR002933">
    <property type="entry name" value="Peptidase_M20"/>
</dbReference>
<dbReference type="InterPro" id="IPR011650">
    <property type="entry name" value="Peptidase_M20_dimer"/>
</dbReference>
<evidence type="ECO:0000313" key="5">
    <source>
        <dbReference type="Proteomes" id="UP000824160"/>
    </source>
</evidence>
<dbReference type="Gene3D" id="3.40.630.10">
    <property type="entry name" value="Zn peptidases"/>
    <property type="match status" value="1"/>
</dbReference>
<dbReference type="SUPFAM" id="SSF55031">
    <property type="entry name" value="Bacterial exopeptidase dimerisation domain"/>
    <property type="match status" value="1"/>
</dbReference>
<evidence type="ECO:0000313" key="4">
    <source>
        <dbReference type="EMBL" id="HIT93984.1"/>
    </source>
</evidence>
<sequence length="379" mass="41461">MELLSPKAIEYAENSIDELEQLLLTLCRIPAPSHKEDERAKFCRDWFIAAGGKDTYIDDAKNVICPWHLSEDKPIIVFMAHTDTVFPDLTPFEPVVTDERISCPGCGDDTANLAILMIAARYMMQHELPIGCGVLFVANSCEEGLGNLKGSRQLMKDYGGRIRAVVSFDGYLEGITHQAVGSHRYRVEVRTEGGHSYANFGKPNAIHLLSTLIDTLYDIKVPDEMGYTTYNVGCIEGGTSVNTIAQNASMLYEYRSDDRAGLGFMHQAFEQAIDDFRAKGIDVRVEMIGERPCSGYPDAGMMKWLESTAQQAIRAYAGILPGLGSGSTDCNIPLSMDIPAVCPGLVSGGGAHTREEYILRKSLLPGLKGGIAMLSAYVK</sequence>
<dbReference type="SUPFAM" id="SSF53187">
    <property type="entry name" value="Zn-dependent exopeptidases"/>
    <property type="match status" value="1"/>
</dbReference>
<dbReference type="InterPro" id="IPR050072">
    <property type="entry name" value="Peptidase_M20A"/>
</dbReference>
<dbReference type="AlphaFoldDB" id="A0A9D1KR77"/>
<dbReference type="Proteomes" id="UP000824160">
    <property type="component" value="Unassembled WGS sequence"/>
</dbReference>
<dbReference type="EMBL" id="DVLW01000059">
    <property type="protein sequence ID" value="HIT93984.1"/>
    <property type="molecule type" value="Genomic_DNA"/>
</dbReference>
<comment type="caution">
    <text evidence="4">The sequence shown here is derived from an EMBL/GenBank/DDBJ whole genome shotgun (WGS) entry which is preliminary data.</text>
</comment>
<evidence type="ECO:0000256" key="2">
    <source>
        <dbReference type="ARBA" id="ARBA00022801"/>
    </source>
</evidence>
<accession>A0A9D1KR77</accession>
<keyword evidence="2" id="KW-0378">Hydrolase</keyword>
<name>A0A9D1KR77_9FIRM</name>